<dbReference type="PROSITE" id="PS50885">
    <property type="entry name" value="HAMP"/>
    <property type="match status" value="1"/>
</dbReference>
<dbReference type="InterPro" id="IPR000727">
    <property type="entry name" value="T_SNARE_dom"/>
</dbReference>
<feature type="transmembrane region" description="Helical" evidence="6">
    <location>
        <begin position="12"/>
        <end position="31"/>
    </location>
</feature>
<dbReference type="Pfam" id="PF00672">
    <property type="entry name" value="HAMP"/>
    <property type="match status" value="1"/>
</dbReference>
<dbReference type="InterPro" id="IPR003660">
    <property type="entry name" value="HAMP_dom"/>
</dbReference>
<gene>
    <name evidence="10" type="ordered locus">Despr_2748</name>
</gene>
<dbReference type="EMBL" id="CP002364">
    <property type="protein sequence ID" value="ADW18883.1"/>
    <property type="molecule type" value="Genomic_DNA"/>
</dbReference>
<name>A0A7U3YP00_DESPD</name>
<dbReference type="CDD" id="cd06225">
    <property type="entry name" value="HAMP"/>
    <property type="match status" value="1"/>
</dbReference>
<dbReference type="GO" id="GO:0005886">
    <property type="term" value="C:plasma membrane"/>
    <property type="evidence" value="ECO:0007669"/>
    <property type="project" value="UniProtKB-SubCell"/>
</dbReference>
<evidence type="ECO:0000313" key="11">
    <source>
        <dbReference type="Proteomes" id="UP000006365"/>
    </source>
</evidence>
<dbReference type="Proteomes" id="UP000006365">
    <property type="component" value="Chromosome"/>
</dbReference>
<comment type="similarity">
    <text evidence="4">Belongs to the methyl-accepting chemotaxis (MCP) protein family.</text>
</comment>
<dbReference type="PROSITE" id="PS50111">
    <property type="entry name" value="CHEMOTAXIS_TRANSDUC_2"/>
    <property type="match status" value="1"/>
</dbReference>
<feature type="domain" description="HAMP" evidence="9">
    <location>
        <begin position="378"/>
        <end position="432"/>
    </location>
</feature>
<keyword evidence="2" id="KW-1003">Cell membrane</keyword>
<protein>
    <submittedName>
        <fullName evidence="10">Methyl-accepting chemotaxis sensory transducer with Cache sensor</fullName>
    </submittedName>
</protein>
<keyword evidence="6" id="KW-1133">Transmembrane helix</keyword>
<dbReference type="Pfam" id="PF00015">
    <property type="entry name" value="MCPsignal"/>
    <property type="match status" value="1"/>
</dbReference>
<dbReference type="SMART" id="SM00304">
    <property type="entry name" value="HAMP"/>
    <property type="match status" value="1"/>
</dbReference>
<dbReference type="SUPFAM" id="SSF58104">
    <property type="entry name" value="Methyl-accepting chemotaxis protein (MCP) signaling domain"/>
    <property type="match status" value="1"/>
</dbReference>
<keyword evidence="11" id="KW-1185">Reference proteome</keyword>
<feature type="transmembrane region" description="Helical" evidence="6">
    <location>
        <begin position="357"/>
        <end position="377"/>
    </location>
</feature>
<dbReference type="PROSITE" id="PS50192">
    <property type="entry name" value="T_SNARE"/>
    <property type="match status" value="1"/>
</dbReference>
<proteinExistence type="inferred from homology"/>
<evidence type="ECO:0000259" key="9">
    <source>
        <dbReference type="PROSITE" id="PS50885"/>
    </source>
</evidence>
<sequence length="723" mass="77805">MNITSVRTKIAGIAGVCLIVSSAVLVGYSLYTARSNQQLVNTRVSKLIETRSLDGLKNLARDYGGKIQAEFYVALDAARTMADVFMLAKSKDNGGLELGREQINGILLKVLKNNPNFNGTYSCWEPNALDGRDAEFATGKDGNNQQTGRFTPYWNRDEKGNIAVQPLVEYDTRDRHPNGVLKGGWYINPSENHTESVLDPFPYIVQGKQVWLTTLSVPILVDKKFYGVAGTDYNLNFVQELAKNVDRELFDGQGEIIIVSNMGLIVAHSEKPDLIGSPLNNVITEGWEQNLRDIQAGNSVAALNQKNQQFEVFAPITLGRTGKPWSVMIRVKQETVLADAIALDKELSAAGRTSTSMLIGAGAATSVLAIALLWYAAGGVVRPIRGTVDMLKDIAEGEGDLTKRLDIKANDEVGEMATWFNLFMDKLQELIRQIVDDAGSLNTASASLSGIARQMKEGAESMAERSRSVATSTEEMDVTMSGVASACEQAATNVNMVSASTENLTLTVREIAKKTEESRTISESAVLKAGEVSEKLGNLGQSASEISKVTEVISDISDQINLLALNATIEAARAGEAGKGFAVVASEVKDLAKQTAEATQLVQQQIENIQTSTDETVSEVGQILDIFKNVSENVASIAEDVEGQAGMTQEIADNISQTSAGIQEVNHNVSQGSVVIGSITSEITGVNQSVQEASASIGKINERAVELSDLSNKLQDLVGRFKV</sequence>
<evidence type="ECO:0000256" key="3">
    <source>
        <dbReference type="ARBA" id="ARBA00023224"/>
    </source>
</evidence>
<dbReference type="CDD" id="cd12913">
    <property type="entry name" value="PDC1_MCP_like"/>
    <property type="match status" value="1"/>
</dbReference>
<feature type="domain" description="T-SNARE coiled-coil homology" evidence="8">
    <location>
        <begin position="610"/>
        <end position="672"/>
    </location>
</feature>
<dbReference type="Gene3D" id="1.10.287.950">
    <property type="entry name" value="Methyl-accepting chemotaxis protein"/>
    <property type="match status" value="1"/>
</dbReference>
<evidence type="ECO:0000259" key="7">
    <source>
        <dbReference type="PROSITE" id="PS50111"/>
    </source>
</evidence>
<feature type="domain" description="Methyl-accepting transducer" evidence="7">
    <location>
        <begin position="458"/>
        <end position="687"/>
    </location>
</feature>
<evidence type="ECO:0000256" key="2">
    <source>
        <dbReference type="ARBA" id="ARBA00022519"/>
    </source>
</evidence>
<dbReference type="KEGG" id="dpr:Despr_2748"/>
<dbReference type="PANTHER" id="PTHR32089">
    <property type="entry name" value="METHYL-ACCEPTING CHEMOTAXIS PROTEIN MCPB"/>
    <property type="match status" value="1"/>
</dbReference>
<keyword evidence="3 5" id="KW-0807">Transducer</keyword>
<evidence type="ECO:0000259" key="8">
    <source>
        <dbReference type="PROSITE" id="PS50192"/>
    </source>
</evidence>
<reference evidence="10 11" key="1">
    <citation type="journal article" date="2011" name="Stand. Genomic Sci.">
        <title>Complete genome sequence of Desulfobulbus propionicus type strain (1pr3).</title>
        <authorList>
            <person name="Pagani I."/>
            <person name="Lapidus A."/>
            <person name="Nolan M."/>
            <person name="Lucas S."/>
            <person name="Hammon N."/>
            <person name="Deshpande S."/>
            <person name="Cheng J.F."/>
            <person name="Chertkov O."/>
            <person name="Davenport K."/>
            <person name="Tapia R."/>
            <person name="Han C."/>
            <person name="Goodwin L."/>
            <person name="Pitluck S."/>
            <person name="Liolios K."/>
            <person name="Mavromatis K."/>
            <person name="Ivanova N."/>
            <person name="Mikhailova N."/>
            <person name="Pati A."/>
            <person name="Chen A."/>
            <person name="Palaniappan K."/>
            <person name="Land M."/>
            <person name="Hauser L."/>
            <person name="Chang Y.J."/>
            <person name="Jeffries C.D."/>
            <person name="Detter J.C."/>
            <person name="Brambilla E."/>
            <person name="Kannan K.P."/>
            <person name="Djao O.D."/>
            <person name="Rohde M."/>
            <person name="Pukall R."/>
            <person name="Spring S."/>
            <person name="Goker M."/>
            <person name="Sikorski J."/>
            <person name="Woyke T."/>
            <person name="Bristow J."/>
            <person name="Eisen J.A."/>
            <person name="Markowitz V."/>
            <person name="Hugenholtz P."/>
            <person name="Kyrpides N.C."/>
            <person name="Klenk H.P."/>
        </authorList>
    </citation>
    <scope>NUCLEOTIDE SEQUENCE [LARGE SCALE GENOMIC DNA]</scope>
    <source>
        <strain evidence="11">ATCC 33891 / DSM 2032 / 1pr3</strain>
    </source>
</reference>
<dbReference type="GO" id="GO:0007165">
    <property type="term" value="P:signal transduction"/>
    <property type="evidence" value="ECO:0007669"/>
    <property type="project" value="UniProtKB-KW"/>
</dbReference>
<evidence type="ECO:0000256" key="6">
    <source>
        <dbReference type="SAM" id="Phobius"/>
    </source>
</evidence>
<dbReference type="Gene3D" id="3.30.450.20">
    <property type="entry name" value="PAS domain"/>
    <property type="match status" value="2"/>
</dbReference>
<dbReference type="InterPro" id="IPR004089">
    <property type="entry name" value="MCPsignal_dom"/>
</dbReference>
<evidence type="ECO:0000256" key="4">
    <source>
        <dbReference type="ARBA" id="ARBA00029447"/>
    </source>
</evidence>
<keyword evidence="6" id="KW-0472">Membrane</keyword>
<dbReference type="PANTHER" id="PTHR32089:SF112">
    <property type="entry name" value="LYSOZYME-LIKE PROTEIN-RELATED"/>
    <property type="match status" value="1"/>
</dbReference>
<evidence type="ECO:0000256" key="5">
    <source>
        <dbReference type="PROSITE-ProRule" id="PRU00284"/>
    </source>
</evidence>
<dbReference type="SMART" id="SM00283">
    <property type="entry name" value="MA"/>
    <property type="match status" value="1"/>
</dbReference>
<dbReference type="Pfam" id="PF22673">
    <property type="entry name" value="MCP-like_PDC_1"/>
    <property type="match status" value="1"/>
</dbReference>
<keyword evidence="6" id="KW-0812">Transmembrane</keyword>
<evidence type="ECO:0000256" key="1">
    <source>
        <dbReference type="ARBA" id="ARBA00004429"/>
    </source>
</evidence>
<evidence type="ECO:0000313" key="10">
    <source>
        <dbReference type="EMBL" id="ADW18883.1"/>
    </source>
</evidence>
<organism evidence="10 11">
    <name type="scientific">Desulfobulbus propionicus (strain ATCC 33891 / DSM 2032 / VKM B-1956 / 1pr3)</name>
    <dbReference type="NCBI Taxonomy" id="577650"/>
    <lineage>
        <taxon>Bacteria</taxon>
        <taxon>Pseudomonadati</taxon>
        <taxon>Thermodesulfobacteriota</taxon>
        <taxon>Desulfobulbia</taxon>
        <taxon>Desulfobulbales</taxon>
        <taxon>Desulfobulbaceae</taxon>
        <taxon>Desulfobulbus</taxon>
    </lineage>
</organism>
<keyword evidence="2" id="KW-0997">Cell inner membrane</keyword>
<dbReference type="AlphaFoldDB" id="A0A7U3YP00"/>
<accession>A0A7U3YP00</accession>
<dbReference type="Gene3D" id="1.10.8.500">
    <property type="entry name" value="HAMP domain in histidine kinase"/>
    <property type="match status" value="1"/>
</dbReference>
<comment type="subcellular location">
    <subcellularLocation>
        <location evidence="1">Cell inner membrane</location>
        <topology evidence="1">Multi-pass membrane protein</topology>
    </subcellularLocation>
</comment>
<dbReference type="RefSeq" id="WP_015725409.1">
    <property type="nucleotide sequence ID" value="NC_014972.1"/>
</dbReference>